<evidence type="ECO:0000259" key="1">
    <source>
        <dbReference type="PROSITE" id="PS50943"/>
    </source>
</evidence>
<protein>
    <recommendedName>
        <fullName evidence="1">HTH cro/C1-type domain-containing protein</fullName>
    </recommendedName>
</protein>
<dbReference type="InterPro" id="IPR001387">
    <property type="entry name" value="Cro/C1-type_HTH"/>
</dbReference>
<evidence type="ECO:0000313" key="3">
    <source>
        <dbReference type="Proteomes" id="UP000248917"/>
    </source>
</evidence>
<evidence type="ECO:0000313" key="2">
    <source>
        <dbReference type="EMBL" id="PZV82291.1"/>
    </source>
</evidence>
<dbReference type="EMBL" id="QKTX01000009">
    <property type="protein sequence ID" value="PZV82291.1"/>
    <property type="molecule type" value="Genomic_DNA"/>
</dbReference>
<gene>
    <name evidence="2" type="ORF">CLV31_109152</name>
</gene>
<sequence length="113" mass="12871">MEKHDERIIKGKISLFLSAKIEADNETKKRLAKEGKAIPTGLNFEFKELAYNSEVRKATISDIIQCKTSAKLSTILKCLKALDMTFPKFAEEFDNISANEALEQYKKLRAKDE</sequence>
<feature type="domain" description="HTH cro/C1-type" evidence="1">
    <location>
        <begin position="47"/>
        <end position="89"/>
    </location>
</feature>
<keyword evidence="3" id="KW-1185">Reference proteome</keyword>
<reference evidence="2 3" key="1">
    <citation type="submission" date="2018-06" db="EMBL/GenBank/DDBJ databases">
        <title>Genomic Encyclopedia of Archaeal and Bacterial Type Strains, Phase II (KMG-II): from individual species to whole genera.</title>
        <authorList>
            <person name="Goeker M."/>
        </authorList>
    </citation>
    <scope>NUCLEOTIDE SEQUENCE [LARGE SCALE GENOMIC DNA]</scope>
    <source>
        <strain evidence="2 3">T4</strain>
    </source>
</reference>
<dbReference type="InterPro" id="IPR010982">
    <property type="entry name" value="Lambda_DNA-bd_dom_sf"/>
</dbReference>
<proteinExistence type="predicted"/>
<accession>A0A326RSU3</accession>
<dbReference type="AlphaFoldDB" id="A0A326RSU3"/>
<comment type="caution">
    <text evidence="2">The sequence shown here is derived from an EMBL/GenBank/DDBJ whole genome shotgun (WGS) entry which is preliminary data.</text>
</comment>
<dbReference type="Proteomes" id="UP000248917">
    <property type="component" value="Unassembled WGS sequence"/>
</dbReference>
<dbReference type="GO" id="GO:0003677">
    <property type="term" value="F:DNA binding"/>
    <property type="evidence" value="ECO:0007669"/>
    <property type="project" value="InterPro"/>
</dbReference>
<organism evidence="2 3">
    <name type="scientific">Algoriphagus aquaeductus</name>
    <dbReference type="NCBI Taxonomy" id="475299"/>
    <lineage>
        <taxon>Bacteria</taxon>
        <taxon>Pseudomonadati</taxon>
        <taxon>Bacteroidota</taxon>
        <taxon>Cytophagia</taxon>
        <taxon>Cytophagales</taxon>
        <taxon>Cyclobacteriaceae</taxon>
        <taxon>Algoriphagus</taxon>
    </lineage>
</organism>
<dbReference type="Gene3D" id="1.10.260.40">
    <property type="entry name" value="lambda repressor-like DNA-binding domains"/>
    <property type="match status" value="1"/>
</dbReference>
<dbReference type="OrthoDB" id="826069at2"/>
<name>A0A326RSU3_9BACT</name>
<dbReference type="RefSeq" id="WP_111393428.1">
    <property type="nucleotide sequence ID" value="NZ_JBJINY010000018.1"/>
</dbReference>
<dbReference type="PROSITE" id="PS50943">
    <property type="entry name" value="HTH_CROC1"/>
    <property type="match status" value="1"/>
</dbReference>